<dbReference type="Proteomes" id="UP001519363">
    <property type="component" value="Unassembled WGS sequence"/>
</dbReference>
<dbReference type="InterPro" id="IPR020472">
    <property type="entry name" value="WD40_PAC1"/>
</dbReference>
<name>A0ABS5APB8_9PSEU</name>
<dbReference type="RefSeq" id="WP_209707548.1">
    <property type="nucleotide sequence ID" value="NZ_JAGIOO010000001.1"/>
</dbReference>
<dbReference type="PROSITE" id="PS50294">
    <property type="entry name" value="WD_REPEATS_REGION"/>
    <property type="match status" value="7"/>
</dbReference>
<evidence type="ECO:0000259" key="4">
    <source>
        <dbReference type="SMART" id="SM00530"/>
    </source>
</evidence>
<dbReference type="InterPro" id="IPR001680">
    <property type="entry name" value="WD40_rpt"/>
</dbReference>
<gene>
    <name evidence="5" type="ORF">JOF53_007295</name>
</gene>
<dbReference type="InterPro" id="IPR036322">
    <property type="entry name" value="WD40_repeat_dom_sf"/>
</dbReference>
<organism evidence="5 6">
    <name type="scientific">Crossiella equi</name>
    <dbReference type="NCBI Taxonomy" id="130796"/>
    <lineage>
        <taxon>Bacteria</taxon>
        <taxon>Bacillati</taxon>
        <taxon>Actinomycetota</taxon>
        <taxon>Actinomycetes</taxon>
        <taxon>Pseudonocardiales</taxon>
        <taxon>Pseudonocardiaceae</taxon>
        <taxon>Crossiella</taxon>
    </lineage>
</organism>
<dbReference type="Pfam" id="PF20703">
    <property type="entry name" value="nSTAND1"/>
    <property type="match status" value="1"/>
</dbReference>
<keyword evidence="2" id="KW-0677">Repeat</keyword>
<dbReference type="SUPFAM" id="SSF50978">
    <property type="entry name" value="WD40 repeat-like"/>
    <property type="match status" value="1"/>
</dbReference>
<dbReference type="InterPro" id="IPR019775">
    <property type="entry name" value="WD40_repeat_CS"/>
</dbReference>
<dbReference type="InterPro" id="IPR015943">
    <property type="entry name" value="WD40/YVTN_repeat-like_dom_sf"/>
</dbReference>
<dbReference type="InterPro" id="IPR027417">
    <property type="entry name" value="P-loop_NTPase"/>
</dbReference>
<comment type="caution">
    <text evidence="5">The sequence shown here is derived from an EMBL/GenBank/DDBJ whole genome shotgun (WGS) entry which is preliminary data.</text>
</comment>
<accession>A0ABS5APB8</accession>
<keyword evidence="1 3" id="KW-0853">WD repeat</keyword>
<dbReference type="InterPro" id="IPR049052">
    <property type="entry name" value="nSTAND1"/>
</dbReference>
<dbReference type="SUPFAM" id="SSF52540">
    <property type="entry name" value="P-loop containing nucleoside triphosphate hydrolases"/>
    <property type="match status" value="1"/>
</dbReference>
<reference evidence="5 6" key="1">
    <citation type="submission" date="2021-03" db="EMBL/GenBank/DDBJ databases">
        <title>Sequencing the genomes of 1000 actinobacteria strains.</title>
        <authorList>
            <person name="Klenk H.-P."/>
        </authorList>
    </citation>
    <scope>NUCLEOTIDE SEQUENCE [LARGE SCALE GENOMIC DNA]</scope>
    <source>
        <strain evidence="5 6">DSM 44580</strain>
    </source>
</reference>
<proteinExistence type="predicted"/>
<dbReference type="Gene3D" id="2.130.10.10">
    <property type="entry name" value="YVTN repeat-like/Quinoprotein amine dehydrogenase"/>
    <property type="match status" value="3"/>
</dbReference>
<evidence type="ECO:0000313" key="5">
    <source>
        <dbReference type="EMBL" id="MBP2478423.1"/>
    </source>
</evidence>
<sequence>MPRAENELVRDGSALVDFAADLRLLRTKAGTPSYREMGRVAHYSATTLSEAANGRRLPSREVTLAFVRACEGDEAEWERRWQAVTTELHGRSAVAEPAEAPAGAPYVGLRAFGSADAHLFFGRERLVAEVLGRLARRRLVLLFGASGSGKSSVLRAGVVPELTSAGRTVVLFTPGRHPVERASVRLAAALGLAPGAVAEEWRRDDRGLHRLVSQLAGEDGPSVVLVVDQFEEVFTLCADEDERTRFLNALTTAAGLPDSRCRVVLGMRSDFFAHCSAFPELLAAMPEGQVVAGPMSADELRRAVVEPARQARCSVENPLVADLIAQAHGRPGVLPLLSHVLLQVWRRRSGNRLTVGAYQAAGGLDGALSRTAEDVFTGLDPVQRRAARALFGRLVALGEGTEDTKRRLEVAELGADPDLAVVLEAFTDARLLARDRHGVEITHEALIRAWPRLHGWLHEDREGLRLHRQLTDAAEEWEGLGRDAGALYRGTRLALAQELAGREDVALTAREEQFLQASRSAEIRSGRRLRRLVALLSVVSLLAVATTVFAVWSERAVTEQRNTTRAQVVAGQAVALQPTNPDLAVQLGLAAYRLAPSPQTRDGLLGTLSLAAVSHASEIIAVALSPDGRTMATGSDDHTVRLWDIADRRHPVHTATLGGHTEAVFSVVFSPDGRTLASTGYDRTVRLWDVSAPDRPLLSVLTGHAEAIASLSFNPDGRTLVTAGHDRTARLWDVTDPRHPTQLAVLSGYAESVYEVVFTPDGRTLAVAGDEAYIQLWDVADPRHPAKLATLTGHDQGVHSLAFSPDGRTLASASDDRTIRLWQVTTRDRPTPLTTLTGHTDGVYAVAFSPDGRTLASGSDDRTVRLWDVTDPPRASPRVTLFTHTDAVEVVAFSPDGQTLVTGSWDSTARLLDTDVERSMGQACGHVRTRISAAEWERYFPGLAYEPPCPG</sequence>
<dbReference type="PROSITE" id="PS00678">
    <property type="entry name" value="WD_REPEATS_1"/>
    <property type="match status" value="4"/>
</dbReference>
<dbReference type="PROSITE" id="PS50082">
    <property type="entry name" value="WD_REPEATS_2"/>
    <property type="match status" value="7"/>
</dbReference>
<dbReference type="Pfam" id="PF00400">
    <property type="entry name" value="WD40"/>
    <property type="match status" value="7"/>
</dbReference>
<feature type="repeat" description="WD" evidence="3">
    <location>
        <begin position="791"/>
        <end position="832"/>
    </location>
</feature>
<dbReference type="PANTHER" id="PTHR19879">
    <property type="entry name" value="TRANSCRIPTION INITIATION FACTOR TFIID"/>
    <property type="match status" value="1"/>
</dbReference>
<evidence type="ECO:0000256" key="3">
    <source>
        <dbReference type="PROSITE-ProRule" id="PRU00221"/>
    </source>
</evidence>
<feature type="repeat" description="WD" evidence="3">
    <location>
        <begin position="657"/>
        <end position="691"/>
    </location>
</feature>
<keyword evidence="6" id="KW-1185">Reference proteome</keyword>
<feature type="repeat" description="WD" evidence="3">
    <location>
        <begin position="836"/>
        <end position="869"/>
    </location>
</feature>
<evidence type="ECO:0000256" key="2">
    <source>
        <dbReference type="ARBA" id="ARBA00022737"/>
    </source>
</evidence>
<feature type="repeat" description="WD" evidence="3">
    <location>
        <begin position="701"/>
        <end position="742"/>
    </location>
</feature>
<dbReference type="EMBL" id="JAGIOO010000001">
    <property type="protein sequence ID" value="MBP2478423.1"/>
    <property type="molecule type" value="Genomic_DNA"/>
</dbReference>
<dbReference type="PRINTS" id="PR00320">
    <property type="entry name" value="GPROTEINBRPT"/>
</dbReference>
<dbReference type="PANTHER" id="PTHR19879:SF9">
    <property type="entry name" value="TRANSCRIPTION INITIATION FACTOR TFIID SUBUNIT 5"/>
    <property type="match status" value="1"/>
</dbReference>
<feature type="domain" description="HTH cro/C1-type" evidence="4">
    <location>
        <begin position="21"/>
        <end position="77"/>
    </location>
</feature>
<dbReference type="CDD" id="cd00200">
    <property type="entry name" value="WD40"/>
    <property type="match status" value="1"/>
</dbReference>
<dbReference type="SMART" id="SM00320">
    <property type="entry name" value="WD40"/>
    <property type="match status" value="7"/>
</dbReference>
<feature type="repeat" description="WD" evidence="3">
    <location>
        <begin position="612"/>
        <end position="645"/>
    </location>
</feature>
<dbReference type="SMART" id="SM00530">
    <property type="entry name" value="HTH_XRE"/>
    <property type="match status" value="1"/>
</dbReference>
<dbReference type="InterPro" id="IPR001387">
    <property type="entry name" value="Cro/C1-type_HTH"/>
</dbReference>
<evidence type="ECO:0000256" key="1">
    <source>
        <dbReference type="ARBA" id="ARBA00022574"/>
    </source>
</evidence>
<feature type="repeat" description="WD" evidence="3">
    <location>
        <begin position="881"/>
        <end position="922"/>
    </location>
</feature>
<feature type="repeat" description="WD" evidence="3">
    <location>
        <begin position="746"/>
        <end position="779"/>
    </location>
</feature>
<evidence type="ECO:0000313" key="6">
    <source>
        <dbReference type="Proteomes" id="UP001519363"/>
    </source>
</evidence>
<protein>
    <submittedName>
        <fullName evidence="5">WD40 repeat protein</fullName>
    </submittedName>
</protein>